<evidence type="ECO:0000256" key="1">
    <source>
        <dbReference type="SAM" id="Phobius"/>
    </source>
</evidence>
<dbReference type="EMBL" id="CP029803">
    <property type="protein sequence ID" value="AWT59346.1"/>
    <property type="molecule type" value="Genomic_DNA"/>
</dbReference>
<dbReference type="KEGG" id="mtar:DF168_00531"/>
<gene>
    <name evidence="2" type="ORF">DF168_00531</name>
</gene>
<protein>
    <submittedName>
        <fullName evidence="2">Uncharacterized protein</fullName>
    </submittedName>
</protein>
<organism evidence="2 3">
    <name type="scientific">Candidatus Moanibacter tarae</name>
    <dbReference type="NCBI Taxonomy" id="2200854"/>
    <lineage>
        <taxon>Bacteria</taxon>
        <taxon>Pseudomonadati</taxon>
        <taxon>Verrucomicrobiota</taxon>
        <taxon>Opitutia</taxon>
        <taxon>Puniceicoccales</taxon>
        <taxon>Puniceicoccales incertae sedis</taxon>
        <taxon>Candidatus Moanibacter</taxon>
    </lineage>
</organism>
<name>A0A2Z4AEI2_9BACT</name>
<sequence>MKRNFRQNLRKARFALMAISVGLMVHLAVFVPLSFESRSVDREKIREAFVQYPDRREGEHSVLLKEQASLFDSAPLFLPTPHNHSFSLKEIRMQEEETTLFDSFPAKITLSRLNWEAFSWFEKPGVSDYRGVLRSEFWNIFHYLGSSPRSKDVETKRGSWIEIVPYGRSTPTLVEPLPIQIRQAGEGVLWSPVALRILVDRIGPIGAPLLVNSSGSYRVDEAIERYLLEAARDWGLRPGYYKVLFGP</sequence>
<evidence type="ECO:0000313" key="2">
    <source>
        <dbReference type="EMBL" id="AWT59346.1"/>
    </source>
</evidence>
<proteinExistence type="predicted"/>
<keyword evidence="1" id="KW-0472">Membrane</keyword>
<keyword evidence="1" id="KW-0812">Transmembrane</keyword>
<keyword evidence="1" id="KW-1133">Transmembrane helix</keyword>
<reference evidence="2 3" key="1">
    <citation type="submission" date="2018-06" db="EMBL/GenBank/DDBJ databases">
        <title>Draft Genome Sequence of a Novel Marine Bacterium Related to the Verrucomicrobia.</title>
        <authorList>
            <person name="Vosseberg J."/>
            <person name="Martijn J."/>
            <person name="Ettema T.J.G."/>
        </authorList>
    </citation>
    <scope>NUCLEOTIDE SEQUENCE [LARGE SCALE GENOMIC DNA]</scope>
    <source>
        <strain evidence="2">TARA_B100001123</strain>
    </source>
</reference>
<evidence type="ECO:0000313" key="3">
    <source>
        <dbReference type="Proteomes" id="UP000247465"/>
    </source>
</evidence>
<feature type="transmembrane region" description="Helical" evidence="1">
    <location>
        <begin position="12"/>
        <end position="35"/>
    </location>
</feature>
<dbReference type="AlphaFoldDB" id="A0A2Z4AEI2"/>
<accession>A0A2Z4AEI2</accession>
<dbReference type="Proteomes" id="UP000247465">
    <property type="component" value="Chromosome"/>
</dbReference>